<sequence>MDERLGRDQFARSGYTVLAVPVQHRQDAGGRQYVDPSQQSGKALAALGVLASHAAPDVVVHVRQEDQHGVFGLLGLYPDNAAVRGNDIAGASRVLRRWRAVVLEHVARLGGHRYARAIPQSLDERLLVHCVVQVQDAFKMRLQGDAGTLLGQAVQDLKRLLRADVLADAQVEPESFELRELGVLLGQGHKIGAADDRLVDRQQRVSAGEGLRFPFVETVAYQRAKHYHELSVGKFHTHAGSQGAVLLHLTIEVPVQGSHGSPDGGRVFTQGVNKGATRKPSKQPLSFRRSCRSVWRRLRLLWQGGTIRIRGGAANAEFFADEVEELQEVGLVVQERPAELLGALLGLEGCPAALGIERQLVVDEAVEGDGEVVGVSVVSLLLAGLLGPVLDLASGGGLVLGRSPQTARGGGVQPADKVRDAAEVRAVPVVDHLVAAEEGEAGEVHVALFPAVLNGLVARNGQRGQLVVAARVHLGVEGAEPQERVHAEVVENGHQVLEADLGTRRATLNADAGKVVVAEVAVLQADVGGELAHSAVVHLHVHGDERDLGHGIVARTEADEFVAQGGHLAVVRDQRHRPYGLHLLGSQGVQLVVVARQGVQNVPALSHNFFVAAGVLAVQQRAQLGRYQAGQKVARSDLGATHELQDGRHAVSVALDLPGVFEEAGGDQLGELAGAQVAVAPDEIGAFAYPHEHPLRGAAVAGAPDGNPGPPLQLLPYGSAAVGEAVSAAALVRYGAKQAVVRVGNVPELEADEAGQGHKGVGDTAGQQRVPRVVADDGLPAGGEGEVGVDQEGQAVVGDGEHVVDVADGERFVQSDGPAQAGDGAGGRVYERYCRQLAQKREVHLAHLLEVGTESRDSGSHALLERQEHQSVGNSPVPLGEFGEHLGESRGAGERQAVPDEGKGVAPLLNVDPVRHDVLRVVLQLGVAGKHEVVPVGEDVGRVSHEENGLEAYAELADLAFAAANFGGFANVAKGTHVLLPEASLVVDDDDAFGGEQERDFRALHVVLVVVGVLQQFQLKVDAGVVEVLAEALD</sequence>
<evidence type="ECO:0000313" key="2">
    <source>
        <dbReference type="EMBL" id="GIX62339.1"/>
    </source>
</evidence>
<name>A0AAV4LUG4_BABCB</name>
<keyword evidence="3" id="KW-1185">Reference proteome</keyword>
<accession>A0AAV4LUG4</accession>
<dbReference type="Proteomes" id="UP001497744">
    <property type="component" value="Unassembled WGS sequence"/>
</dbReference>
<feature type="compositionally biased region" description="Basic and acidic residues" evidence="1">
    <location>
        <begin position="882"/>
        <end position="903"/>
    </location>
</feature>
<protein>
    <submittedName>
        <fullName evidence="2">Ribonuclease P, putative</fullName>
    </submittedName>
</protein>
<dbReference type="EMBL" id="BPLF01000001">
    <property type="protein sequence ID" value="GIX62339.1"/>
    <property type="molecule type" value="Genomic_DNA"/>
</dbReference>
<dbReference type="GeneID" id="94193820"/>
<dbReference type="AlphaFoldDB" id="A0AAV4LUG4"/>
<gene>
    <name evidence="2" type="ORF">BcabD6B2_17740</name>
</gene>
<reference evidence="2 3" key="1">
    <citation type="submission" date="2021-06" db="EMBL/GenBank/DDBJ databases">
        <title>Genome sequence of Babesia caballi.</title>
        <authorList>
            <person name="Yamagishi J."/>
            <person name="Kidaka T."/>
            <person name="Ochi A."/>
        </authorList>
    </citation>
    <scope>NUCLEOTIDE SEQUENCE [LARGE SCALE GENOMIC DNA]</scope>
    <source>
        <strain evidence="2">USDA-D6B2</strain>
    </source>
</reference>
<comment type="caution">
    <text evidence="2">The sequence shown here is derived from an EMBL/GenBank/DDBJ whole genome shotgun (WGS) entry which is preliminary data.</text>
</comment>
<proteinExistence type="predicted"/>
<evidence type="ECO:0000313" key="3">
    <source>
        <dbReference type="Proteomes" id="UP001497744"/>
    </source>
</evidence>
<evidence type="ECO:0000256" key="1">
    <source>
        <dbReference type="SAM" id="MobiDB-lite"/>
    </source>
</evidence>
<organism evidence="2 3">
    <name type="scientific">Babesia caballi</name>
    <dbReference type="NCBI Taxonomy" id="5871"/>
    <lineage>
        <taxon>Eukaryota</taxon>
        <taxon>Sar</taxon>
        <taxon>Alveolata</taxon>
        <taxon>Apicomplexa</taxon>
        <taxon>Aconoidasida</taxon>
        <taxon>Piroplasmida</taxon>
        <taxon>Babesiidae</taxon>
        <taxon>Babesia</taxon>
    </lineage>
</organism>
<feature type="region of interest" description="Disordered" evidence="1">
    <location>
        <begin position="867"/>
        <end position="905"/>
    </location>
</feature>
<dbReference type="RefSeq" id="XP_067714408.1">
    <property type="nucleotide sequence ID" value="XM_067858307.1"/>
</dbReference>